<evidence type="ECO:0000313" key="2">
    <source>
        <dbReference type="EMBL" id="CAD9318502.1"/>
    </source>
</evidence>
<dbReference type="EMBL" id="HBGN01007680">
    <property type="protein sequence ID" value="CAD9318502.1"/>
    <property type="molecule type" value="Transcribed_RNA"/>
</dbReference>
<reference evidence="2" key="1">
    <citation type="submission" date="2021-01" db="EMBL/GenBank/DDBJ databases">
        <authorList>
            <person name="Corre E."/>
            <person name="Pelletier E."/>
            <person name="Niang G."/>
            <person name="Scheremetjew M."/>
            <person name="Finn R."/>
            <person name="Kale V."/>
            <person name="Holt S."/>
            <person name="Cochrane G."/>
            <person name="Meng A."/>
            <person name="Brown T."/>
            <person name="Cohen L."/>
        </authorList>
    </citation>
    <scope>NUCLEOTIDE SEQUENCE</scope>
    <source>
        <strain evidence="2">Pop2</strain>
    </source>
</reference>
<keyword evidence="1" id="KW-0812">Transmembrane</keyword>
<protein>
    <submittedName>
        <fullName evidence="2">Uncharacterized protein</fullName>
    </submittedName>
</protein>
<evidence type="ECO:0000256" key="1">
    <source>
        <dbReference type="SAM" id="Phobius"/>
    </source>
</evidence>
<accession>A0A7S1YT49</accession>
<sequence length="117" mass="13766">MKRDYISTTENNILNLNMIFPFAVQSNTHTRTCVDFNCLTVYIFLLNVYHTRVFKNLLQALTLQNYIFSLILCYVDMPLIFWKKTQINVLPIMSTMLLLLLLQSILFSSYIDISPLF</sequence>
<proteinExistence type="predicted"/>
<gene>
    <name evidence="2" type="ORF">DBRI1063_LOCUS4884</name>
</gene>
<keyword evidence="1" id="KW-1133">Transmembrane helix</keyword>
<feature type="transmembrane region" description="Helical" evidence="1">
    <location>
        <begin position="89"/>
        <end position="111"/>
    </location>
</feature>
<name>A0A7S1YT49_9STRA</name>
<feature type="transmembrane region" description="Helical" evidence="1">
    <location>
        <begin position="63"/>
        <end position="82"/>
    </location>
</feature>
<organism evidence="2">
    <name type="scientific">Ditylum brightwellii</name>
    <dbReference type="NCBI Taxonomy" id="49249"/>
    <lineage>
        <taxon>Eukaryota</taxon>
        <taxon>Sar</taxon>
        <taxon>Stramenopiles</taxon>
        <taxon>Ochrophyta</taxon>
        <taxon>Bacillariophyta</taxon>
        <taxon>Mediophyceae</taxon>
        <taxon>Lithodesmiophycidae</taxon>
        <taxon>Lithodesmiales</taxon>
        <taxon>Lithodesmiaceae</taxon>
        <taxon>Ditylum</taxon>
    </lineage>
</organism>
<keyword evidence="1" id="KW-0472">Membrane</keyword>
<dbReference type="AlphaFoldDB" id="A0A7S1YT49"/>